<dbReference type="Pfam" id="PF07776">
    <property type="entry name" value="zf-AD"/>
    <property type="match status" value="1"/>
</dbReference>
<dbReference type="SUPFAM" id="SSF57716">
    <property type="entry name" value="Glucocorticoid receptor-like (DNA-binding domain)"/>
    <property type="match status" value="1"/>
</dbReference>
<organism evidence="3 4">
    <name type="scientific">Aedes aegypti</name>
    <name type="common">Yellowfever mosquito</name>
    <name type="synonym">Culex aegypti</name>
    <dbReference type="NCBI Taxonomy" id="7159"/>
    <lineage>
        <taxon>Eukaryota</taxon>
        <taxon>Metazoa</taxon>
        <taxon>Ecdysozoa</taxon>
        <taxon>Arthropoda</taxon>
        <taxon>Hexapoda</taxon>
        <taxon>Insecta</taxon>
        <taxon>Pterygota</taxon>
        <taxon>Neoptera</taxon>
        <taxon>Endopterygota</taxon>
        <taxon>Diptera</taxon>
        <taxon>Nematocera</taxon>
        <taxon>Culicoidea</taxon>
        <taxon>Culicidae</taxon>
        <taxon>Culicinae</taxon>
        <taxon>Aedini</taxon>
        <taxon>Aedes</taxon>
        <taxon>Stegomyia</taxon>
    </lineage>
</organism>
<keyword evidence="1" id="KW-0862">Zinc</keyword>
<protein>
    <submittedName>
        <fullName evidence="3">AAEL003795-PA</fullName>
    </submittedName>
</protein>
<keyword evidence="1" id="KW-0479">Metal-binding</keyword>
<dbReference type="GO" id="GO:0005634">
    <property type="term" value="C:nucleus"/>
    <property type="evidence" value="ECO:0007669"/>
    <property type="project" value="InterPro"/>
</dbReference>
<dbReference type="EMBL" id="CH477282">
    <property type="protein sequence ID" value="EAT44871.1"/>
    <property type="molecule type" value="Genomic_DNA"/>
</dbReference>
<keyword evidence="1" id="KW-0863">Zinc-finger</keyword>
<reference evidence="3" key="1">
    <citation type="submission" date="2005-10" db="EMBL/GenBank/DDBJ databases">
        <authorList>
            <person name="Loftus B.J."/>
            <person name="Nene V.M."/>
            <person name="Hannick L.I."/>
            <person name="Bidwell S."/>
            <person name="Haas B."/>
            <person name="Amedeo P."/>
            <person name="Orvis J."/>
            <person name="Wortman J.R."/>
            <person name="White O.R."/>
            <person name="Salzberg S."/>
            <person name="Shumway M."/>
            <person name="Koo H."/>
            <person name="Zhao Y."/>
            <person name="Holmes M."/>
            <person name="Miller J."/>
            <person name="Schatz M."/>
            <person name="Pop M."/>
            <person name="Pai G."/>
            <person name="Utterback T."/>
            <person name="Rogers Y.-H."/>
            <person name="Kravitz S."/>
            <person name="Fraser C.M."/>
        </authorList>
    </citation>
    <scope>NUCLEOTIDE SEQUENCE</scope>
    <source>
        <strain evidence="3">Liverpool</strain>
    </source>
</reference>
<reference evidence="3" key="2">
    <citation type="journal article" date="2007" name="Science">
        <title>Genome sequence of Aedes aegypti, a major arbovirus vector.</title>
        <authorList>
            <person name="Nene V."/>
            <person name="Wortman J.R."/>
            <person name="Lawson D."/>
            <person name="Haas B."/>
            <person name="Kodira C."/>
            <person name="Tu Z.J."/>
            <person name="Loftus B."/>
            <person name="Xi Z."/>
            <person name="Megy K."/>
            <person name="Grabherr M."/>
            <person name="Ren Q."/>
            <person name="Zdobnov E.M."/>
            <person name="Lobo N.F."/>
            <person name="Campbell K.S."/>
            <person name="Brown S.E."/>
            <person name="Bonaldo M.F."/>
            <person name="Zhu J."/>
            <person name="Sinkins S.P."/>
            <person name="Hogenkamp D.G."/>
            <person name="Amedeo P."/>
            <person name="Arensburger P."/>
            <person name="Atkinson P.W."/>
            <person name="Bidwell S."/>
            <person name="Biedler J."/>
            <person name="Birney E."/>
            <person name="Bruggner R.V."/>
            <person name="Costas J."/>
            <person name="Coy M.R."/>
            <person name="Crabtree J."/>
            <person name="Crawford M."/>
            <person name="Debruyn B."/>
            <person name="Decaprio D."/>
            <person name="Eiglmeier K."/>
            <person name="Eisenstadt E."/>
            <person name="El-Dorry H."/>
            <person name="Gelbart W.M."/>
            <person name="Gomes S.L."/>
            <person name="Hammond M."/>
            <person name="Hannick L.I."/>
            <person name="Hogan J.R."/>
            <person name="Holmes M.H."/>
            <person name="Jaffe D."/>
            <person name="Johnston J.S."/>
            <person name="Kennedy R.C."/>
            <person name="Koo H."/>
            <person name="Kravitz S."/>
            <person name="Kriventseva E.V."/>
            <person name="Kulp D."/>
            <person name="Labutti K."/>
            <person name="Lee E."/>
            <person name="Li S."/>
            <person name="Lovin D.D."/>
            <person name="Mao C."/>
            <person name="Mauceli E."/>
            <person name="Menck C.F."/>
            <person name="Miller J.R."/>
            <person name="Montgomery P."/>
            <person name="Mori A."/>
            <person name="Nascimento A.L."/>
            <person name="Naveira H.F."/>
            <person name="Nusbaum C."/>
            <person name="O'leary S."/>
            <person name="Orvis J."/>
            <person name="Pertea M."/>
            <person name="Quesneville H."/>
            <person name="Reidenbach K.R."/>
            <person name="Rogers Y.H."/>
            <person name="Roth C.W."/>
            <person name="Schneider J.R."/>
            <person name="Schatz M."/>
            <person name="Shumway M."/>
            <person name="Stanke M."/>
            <person name="Stinson E.O."/>
            <person name="Tubio J.M."/>
            <person name="Vanzee J.P."/>
            <person name="Verjovski-Almeida S."/>
            <person name="Werner D."/>
            <person name="White O."/>
            <person name="Wyder S."/>
            <person name="Zeng Q."/>
            <person name="Zhao Q."/>
            <person name="Zhao Y."/>
            <person name="Hill C.A."/>
            <person name="Raikhel A.S."/>
            <person name="Soares M.B."/>
            <person name="Knudson D.L."/>
            <person name="Lee N.H."/>
            <person name="Galagan J."/>
            <person name="Salzberg S.L."/>
            <person name="Paulsen I.T."/>
            <person name="Dimopoulos G."/>
            <person name="Collins F.H."/>
            <person name="Birren B."/>
            <person name="Fraser-Liggett C.M."/>
            <person name="Severson D.W."/>
        </authorList>
    </citation>
    <scope>NUCLEOTIDE SEQUENCE [LARGE SCALE GENOMIC DNA]</scope>
    <source>
        <strain evidence="3">Liverpool</strain>
    </source>
</reference>
<feature type="domain" description="ZAD" evidence="2">
    <location>
        <begin position="27"/>
        <end position="107"/>
    </location>
</feature>
<evidence type="ECO:0000256" key="1">
    <source>
        <dbReference type="PROSITE-ProRule" id="PRU01263"/>
    </source>
</evidence>
<feature type="binding site" evidence="1">
    <location>
        <position position="32"/>
    </location>
    <ligand>
        <name>Zn(2+)</name>
        <dbReference type="ChEBI" id="CHEBI:29105"/>
    </ligand>
</feature>
<evidence type="ECO:0000313" key="3">
    <source>
        <dbReference type="EMBL" id="EAT44871.1"/>
    </source>
</evidence>
<name>Q17EK8_AEDAE</name>
<feature type="binding site" evidence="1">
    <location>
        <position position="29"/>
    </location>
    <ligand>
        <name>Zn(2+)</name>
        <dbReference type="ChEBI" id="CHEBI:29105"/>
    </ligand>
</feature>
<feature type="binding site" evidence="1">
    <location>
        <position position="80"/>
    </location>
    <ligand>
        <name>Zn(2+)</name>
        <dbReference type="ChEBI" id="CHEBI:29105"/>
    </ligand>
</feature>
<dbReference type="PhylomeDB" id="Q17EK8"/>
<dbReference type="eggNOG" id="ENOG502TC77">
    <property type="taxonomic scope" value="Eukaryota"/>
</dbReference>
<proteinExistence type="predicted"/>
<dbReference type="VEuPathDB" id="VectorBase:AAEL019560"/>
<dbReference type="PaxDb" id="7159-AAEL003795-PA"/>
<feature type="binding site" evidence="1">
    <location>
        <position position="83"/>
    </location>
    <ligand>
        <name>Zn(2+)</name>
        <dbReference type="ChEBI" id="CHEBI:29105"/>
    </ligand>
</feature>
<dbReference type="InterPro" id="IPR012934">
    <property type="entry name" value="Znf_AD"/>
</dbReference>
<accession>Q17EK8</accession>
<dbReference type="Proteomes" id="UP000682892">
    <property type="component" value="Unassembled WGS sequence"/>
</dbReference>
<reference evidence="3" key="3">
    <citation type="submission" date="2012-09" db="EMBL/GenBank/DDBJ databases">
        <authorList>
            <consortium name="VectorBase"/>
        </authorList>
    </citation>
    <scope>NUCLEOTIDE SEQUENCE</scope>
    <source>
        <strain evidence="3">Liverpool</strain>
    </source>
</reference>
<dbReference type="AlphaFoldDB" id="Q17EK8"/>
<dbReference type="PROSITE" id="PS51915">
    <property type="entry name" value="ZAD"/>
    <property type="match status" value="1"/>
</dbReference>
<dbReference type="SMART" id="SM00868">
    <property type="entry name" value="zf-AD"/>
    <property type="match status" value="1"/>
</dbReference>
<dbReference type="PANTHER" id="PTHR39942">
    <property type="entry name" value="BCDNA.LD26519-RELATED"/>
    <property type="match status" value="1"/>
</dbReference>
<dbReference type="GO" id="GO:0008270">
    <property type="term" value="F:zinc ion binding"/>
    <property type="evidence" value="ECO:0007669"/>
    <property type="project" value="UniProtKB-UniRule"/>
</dbReference>
<evidence type="ECO:0000259" key="2">
    <source>
        <dbReference type="PROSITE" id="PS51915"/>
    </source>
</evidence>
<dbReference type="PANTHER" id="PTHR39942:SF1">
    <property type="entry name" value="BCDNA.LD26519-RELATED"/>
    <property type="match status" value="1"/>
</dbReference>
<gene>
    <name evidence="3" type="ORF">AaeL_AAEL003795</name>
</gene>
<dbReference type="HOGENOM" id="CLU_1327347_0_0_1"/>
<dbReference type="OMA" id="LCIFLIR"/>
<dbReference type="Gene3D" id="3.40.1800.20">
    <property type="match status" value="1"/>
</dbReference>
<sequence length="207" mass="22686">MDTAAAAAAQAYGENATSGVGQSAVDKICRLCCAEGQAELSLLFPEGSSYEANKLLLKKIYECTTVQIINEGDDQNAMICEACIAKIDDFYSYREQCRANDDRIRQRAGHHVLPEIHIKQEKDLQLEINIAEPQTLTAACEDGFQQQEDSSHPRPTTTSNEYDMWLGLAGSIEGEDETFSPCCCCCCLPACLKLGCVELRALRSSTT</sequence>
<evidence type="ECO:0000313" key="4">
    <source>
        <dbReference type="Proteomes" id="UP000682892"/>
    </source>
</evidence>